<evidence type="ECO:0000259" key="1">
    <source>
        <dbReference type="Pfam" id="PF22768"/>
    </source>
</evidence>
<evidence type="ECO:0000313" key="2">
    <source>
        <dbReference type="EMBL" id="MSS18877.1"/>
    </source>
</evidence>
<dbReference type="RefSeq" id="WP_154575288.1">
    <property type="nucleotide sequence ID" value="NZ_VUMO01000001.1"/>
</dbReference>
<dbReference type="Proteomes" id="UP000461754">
    <property type="component" value="Unassembled WGS sequence"/>
</dbReference>
<dbReference type="InterPro" id="IPR054738">
    <property type="entry name" value="Siphovirus-type_tail_C"/>
</dbReference>
<comment type="caution">
    <text evidence="2">The sequence shown here is derived from an EMBL/GenBank/DDBJ whole genome shotgun (WGS) entry which is preliminary data.</text>
</comment>
<feature type="domain" description="Siphovirus-type tail component C-terminal" evidence="1">
    <location>
        <begin position="203"/>
        <end position="304"/>
    </location>
</feature>
<gene>
    <name evidence="2" type="ORF">FYJ52_00370</name>
</gene>
<evidence type="ECO:0000313" key="3">
    <source>
        <dbReference type="Proteomes" id="UP000461754"/>
    </source>
</evidence>
<accession>A0A7X2T908</accession>
<dbReference type="Pfam" id="PF22768">
    <property type="entry name" value="SPP1_Dit"/>
    <property type="match status" value="1"/>
</dbReference>
<protein>
    <recommendedName>
        <fullName evidence="1">Siphovirus-type tail component C-terminal domain-containing protein</fullName>
    </recommendedName>
</protein>
<keyword evidence="3" id="KW-1185">Reference proteome</keyword>
<name>A0A7X2T908_9FIRM</name>
<organism evidence="2 3">
    <name type="scientific">Pseudoramibacter porci</name>
    <dbReference type="NCBI Taxonomy" id="2606631"/>
    <lineage>
        <taxon>Bacteria</taxon>
        <taxon>Bacillati</taxon>
        <taxon>Bacillota</taxon>
        <taxon>Clostridia</taxon>
        <taxon>Eubacteriales</taxon>
        <taxon>Eubacteriaceae</taxon>
        <taxon>Pseudoramibacter</taxon>
    </lineage>
</organism>
<sequence length="310" mass="35166">MATKFFTMKFNNGVDGDLLIGSGPDIKTGFNIIDVSGFDGSDYDLTTEDYNFDGGYVKKQRMGVRQMGIHFDYKNDDYAIHDKIMGYFTPYKPGRLTVTRKDRGITHVRSIDYEVSKLEDKQDNFFKKVEYELQLKGLNGYFEDDKWQLVALSEWAGGFSLHDETQNAYSPTSTTPAGAAQDGSPFYLRHRVIGDKSIFNDGHAAAPLWITFKGPAKYPKVKNLITGKEIQILKEMAVGETLNIMTGMNNPRLYIEDSAGNQTNAYPYLTTHSDLEFFLELGDNIFHYETADANQVNEVNILYKRYFTGV</sequence>
<dbReference type="EMBL" id="VUMO01000001">
    <property type="protein sequence ID" value="MSS18877.1"/>
    <property type="molecule type" value="Genomic_DNA"/>
</dbReference>
<dbReference type="AlphaFoldDB" id="A0A7X2T908"/>
<reference evidence="2 3" key="1">
    <citation type="submission" date="2019-08" db="EMBL/GenBank/DDBJ databases">
        <title>In-depth cultivation of the pig gut microbiome towards novel bacterial diversity and tailored functional studies.</title>
        <authorList>
            <person name="Wylensek D."/>
            <person name="Hitch T.C.A."/>
            <person name="Clavel T."/>
        </authorList>
    </citation>
    <scope>NUCLEOTIDE SEQUENCE [LARGE SCALE GENOMIC DNA]</scope>
    <source>
        <strain evidence="2 3">RF-744-FAT-4</strain>
    </source>
</reference>
<proteinExistence type="predicted"/>